<evidence type="ECO:0000256" key="3">
    <source>
        <dbReference type="ARBA" id="ARBA00009105"/>
    </source>
</evidence>
<proteinExistence type="inferred from homology"/>
<comment type="subcellular location">
    <subcellularLocation>
        <location evidence="1">Golgi apparatus membrane</location>
        <topology evidence="1">Single-pass type II membrane protein</topology>
    </subcellularLocation>
</comment>
<dbReference type="GO" id="GO:0000026">
    <property type="term" value="F:alpha-1,2-mannosyltransferase activity"/>
    <property type="evidence" value="ECO:0007669"/>
    <property type="project" value="TreeGrafter"/>
</dbReference>
<comment type="caution">
    <text evidence="11">The sequence shown here is derived from an EMBL/GenBank/DDBJ whole genome shotgun (WGS) entry which is preliminary data.</text>
</comment>
<evidence type="ECO:0000256" key="10">
    <source>
        <dbReference type="SAM" id="Phobius"/>
    </source>
</evidence>
<organism evidence="11 12">
    <name type="scientific">Debaryomyces fabryi</name>
    <dbReference type="NCBI Taxonomy" id="58627"/>
    <lineage>
        <taxon>Eukaryota</taxon>
        <taxon>Fungi</taxon>
        <taxon>Dikarya</taxon>
        <taxon>Ascomycota</taxon>
        <taxon>Saccharomycotina</taxon>
        <taxon>Pichiomycetes</taxon>
        <taxon>Debaryomycetaceae</taxon>
        <taxon>Debaryomyces</taxon>
    </lineage>
</organism>
<feature type="transmembrane region" description="Helical" evidence="10">
    <location>
        <begin position="21"/>
        <end position="38"/>
    </location>
</feature>
<keyword evidence="4" id="KW-0808">Transferase</keyword>
<accession>A0A0V1PQA1</accession>
<evidence type="ECO:0000256" key="5">
    <source>
        <dbReference type="ARBA" id="ARBA00022692"/>
    </source>
</evidence>
<gene>
    <name evidence="11" type="ORF">AC631_05894</name>
</gene>
<evidence type="ECO:0000256" key="7">
    <source>
        <dbReference type="ARBA" id="ARBA00022989"/>
    </source>
</evidence>
<comment type="similarity">
    <text evidence="3">Belongs to the MNN1/MNT family.</text>
</comment>
<dbReference type="InterPro" id="IPR029044">
    <property type="entry name" value="Nucleotide-diphossugar_trans"/>
</dbReference>
<keyword evidence="12" id="KW-1185">Reference proteome</keyword>
<evidence type="ECO:0000313" key="12">
    <source>
        <dbReference type="Proteomes" id="UP000054251"/>
    </source>
</evidence>
<reference evidence="11 12" key="1">
    <citation type="submission" date="2015-11" db="EMBL/GenBank/DDBJ databases">
        <title>The genome of Debaryomyces fabryi.</title>
        <authorList>
            <person name="Tafer H."/>
            <person name="Lopandic K."/>
        </authorList>
    </citation>
    <scope>NUCLEOTIDE SEQUENCE [LARGE SCALE GENOMIC DNA]</scope>
    <source>
        <strain evidence="11 12">CBS 789</strain>
    </source>
</reference>
<dbReference type="OrthoDB" id="430354at2759"/>
<dbReference type="RefSeq" id="XP_015464449.1">
    <property type="nucleotide sequence ID" value="XM_015614723.1"/>
</dbReference>
<dbReference type="Proteomes" id="UP000054251">
    <property type="component" value="Unassembled WGS sequence"/>
</dbReference>
<evidence type="ECO:0000256" key="1">
    <source>
        <dbReference type="ARBA" id="ARBA00004323"/>
    </source>
</evidence>
<dbReference type="PANTHER" id="PTHR31646">
    <property type="entry name" value="ALPHA-1,2-MANNOSYLTRANSFERASE MNN2"/>
    <property type="match status" value="1"/>
</dbReference>
<name>A0A0V1PQA1_9ASCO</name>
<dbReference type="SUPFAM" id="SSF53448">
    <property type="entry name" value="Nucleotide-diphospho-sugar transferases"/>
    <property type="match status" value="1"/>
</dbReference>
<dbReference type="PANTHER" id="PTHR31646:SF1">
    <property type="entry name" value="ALPHA-1,2-MANNOSYLTRANSFERASE MNN2"/>
    <property type="match status" value="1"/>
</dbReference>
<dbReference type="Pfam" id="PF11051">
    <property type="entry name" value="Mannosyl_trans3"/>
    <property type="match status" value="1"/>
</dbReference>
<evidence type="ECO:0000256" key="6">
    <source>
        <dbReference type="ARBA" id="ARBA00022968"/>
    </source>
</evidence>
<dbReference type="InterPro" id="IPR022751">
    <property type="entry name" value="Alpha_mannosyltransferase"/>
</dbReference>
<keyword evidence="7 10" id="KW-1133">Transmembrane helix</keyword>
<evidence type="ECO:0008006" key="13">
    <source>
        <dbReference type="Google" id="ProtNLM"/>
    </source>
</evidence>
<dbReference type="EMBL" id="LMYN01000324">
    <property type="protein sequence ID" value="KRZ98346.1"/>
    <property type="molecule type" value="Genomic_DNA"/>
</dbReference>
<evidence type="ECO:0000256" key="2">
    <source>
        <dbReference type="ARBA" id="ARBA00004922"/>
    </source>
</evidence>
<comment type="pathway">
    <text evidence="2">Protein modification; protein glycosylation.</text>
</comment>
<keyword evidence="5 10" id="KW-0812">Transmembrane</keyword>
<dbReference type="GO" id="GO:0046354">
    <property type="term" value="P:mannan biosynthetic process"/>
    <property type="evidence" value="ECO:0007669"/>
    <property type="project" value="UniProtKB-ARBA"/>
</dbReference>
<sequence length="654" mass="76320">MVALNNLFGMSKLYVKHSKRILLVCLMLASIQVFYLVHRNKWSLNLISLKKEGYRLIKYFEDSESGFMVVEKSYNINKNEADRAKNQDEDIDNNKYNIETIEGYKYENQQVIDRKQQVLQENSSVEEKMEFETRFVERLVSFFSDLFVLIESCGPDIDKVNDDDHYKASKEADKFPNRDGRVPTYGGHLRENYLEEPIRTKEMLESYLQLSKEEIFALTKSQSKFVENMPSEYPLEMVELSKYNRFLKGDGIVYLGGGKYNQLVMLSLKLLRSHGSQLPVEVIIPKREDFDIDFCNRVLPNMNANCKVMSDYLPDNIMKTIGGFQFKTVALLISSFENVLYLDADNLPIKNVDLLFTNKPYTDKHLVLWPDLWRRSTSPSFYDIAQLPTDNKKRVRNSYFPGDSRGTSGQILYHDSEGTIPEASSETGQILINKKVHFKTLVLSMYYNFYGPDFYYPLLSQGAAGEGDKETFIAAAHKLKLPYYQVQEFNREFGPINHDTLKHEYFGMGQYDPIIDFIQSSKHEKYINTVDPTYAKSNTDVHNSNYEYHLYHSSSLLFLHANWPKYYVRDMLLGNANGRGQKNENGMRRRLYDKNLIQELNGYDFELHIMEELKWCFCNLVNINLVDVPHAKDSVRSDICKEIHQQIEFLQKNK</sequence>
<evidence type="ECO:0000313" key="11">
    <source>
        <dbReference type="EMBL" id="KRZ98346.1"/>
    </source>
</evidence>
<dbReference type="GO" id="GO:0000139">
    <property type="term" value="C:Golgi membrane"/>
    <property type="evidence" value="ECO:0007669"/>
    <property type="project" value="UniProtKB-SubCell"/>
</dbReference>
<keyword evidence="6" id="KW-0735">Signal-anchor</keyword>
<protein>
    <recommendedName>
        <fullName evidence="13">Alpha-1,2-mannosyltransferase MNN2</fullName>
    </recommendedName>
</protein>
<keyword evidence="9 10" id="KW-0472">Membrane</keyword>
<dbReference type="AlphaFoldDB" id="A0A0V1PQA1"/>
<dbReference type="UniPathway" id="UPA00378"/>
<evidence type="ECO:0000256" key="9">
    <source>
        <dbReference type="ARBA" id="ARBA00023136"/>
    </source>
</evidence>
<keyword evidence="8" id="KW-0333">Golgi apparatus</keyword>
<evidence type="ECO:0000256" key="8">
    <source>
        <dbReference type="ARBA" id="ARBA00023034"/>
    </source>
</evidence>
<dbReference type="GeneID" id="26842903"/>
<evidence type="ECO:0000256" key="4">
    <source>
        <dbReference type="ARBA" id="ARBA00022679"/>
    </source>
</evidence>